<evidence type="ECO:0000259" key="8">
    <source>
        <dbReference type="PROSITE" id="PS50113"/>
    </source>
</evidence>
<dbReference type="CDD" id="cd00082">
    <property type="entry name" value="HisKA"/>
    <property type="match status" value="1"/>
</dbReference>
<dbReference type="InterPro" id="IPR001789">
    <property type="entry name" value="Sig_transdc_resp-reg_receiver"/>
</dbReference>
<accession>A0ABU9B226</accession>
<feature type="domain" description="Histidine kinase" evidence="5">
    <location>
        <begin position="293"/>
        <end position="511"/>
    </location>
</feature>
<dbReference type="SMART" id="SM00091">
    <property type="entry name" value="PAS"/>
    <property type="match status" value="2"/>
</dbReference>
<feature type="domain" description="PAC" evidence="8">
    <location>
        <begin position="103"/>
        <end position="155"/>
    </location>
</feature>
<dbReference type="PROSITE" id="PS50112">
    <property type="entry name" value="PAS"/>
    <property type="match status" value="2"/>
</dbReference>
<dbReference type="InterPro" id="IPR011006">
    <property type="entry name" value="CheY-like_superfamily"/>
</dbReference>
<comment type="catalytic activity">
    <reaction evidence="1">
        <text>ATP + protein L-histidine = ADP + protein N-phospho-L-histidine.</text>
        <dbReference type="EC" id="2.7.13.3"/>
    </reaction>
</comment>
<gene>
    <name evidence="9" type="ORF">WKV53_26460</name>
</gene>
<dbReference type="PANTHER" id="PTHR43547:SF2">
    <property type="entry name" value="HYBRID SIGNAL TRANSDUCTION HISTIDINE KINASE C"/>
    <property type="match status" value="1"/>
</dbReference>
<evidence type="ECO:0000313" key="9">
    <source>
        <dbReference type="EMBL" id="MEK7954087.1"/>
    </source>
</evidence>
<dbReference type="SMART" id="SM00448">
    <property type="entry name" value="REC"/>
    <property type="match status" value="1"/>
</dbReference>
<evidence type="ECO:0000259" key="7">
    <source>
        <dbReference type="PROSITE" id="PS50112"/>
    </source>
</evidence>
<dbReference type="InterPro" id="IPR000014">
    <property type="entry name" value="PAS"/>
</dbReference>
<evidence type="ECO:0000259" key="5">
    <source>
        <dbReference type="PROSITE" id="PS50109"/>
    </source>
</evidence>
<feature type="domain" description="Response regulatory" evidence="6">
    <location>
        <begin position="534"/>
        <end position="648"/>
    </location>
</feature>
<dbReference type="Gene3D" id="3.30.565.10">
    <property type="entry name" value="Histidine kinase-like ATPase, C-terminal domain"/>
    <property type="match status" value="1"/>
</dbReference>
<dbReference type="PROSITE" id="PS50109">
    <property type="entry name" value="HIS_KIN"/>
    <property type="match status" value="1"/>
</dbReference>
<dbReference type="SUPFAM" id="SSF55785">
    <property type="entry name" value="PYP-like sensor domain (PAS domain)"/>
    <property type="match status" value="2"/>
</dbReference>
<evidence type="ECO:0000256" key="2">
    <source>
        <dbReference type="ARBA" id="ARBA00012438"/>
    </source>
</evidence>
<dbReference type="RefSeq" id="WP_341407853.1">
    <property type="nucleotide sequence ID" value="NZ_JBBUKT010000015.1"/>
</dbReference>
<dbReference type="InterPro" id="IPR003661">
    <property type="entry name" value="HisK_dim/P_dom"/>
</dbReference>
<dbReference type="SMART" id="SM00388">
    <property type="entry name" value="HisKA"/>
    <property type="match status" value="1"/>
</dbReference>
<dbReference type="InterPro" id="IPR036097">
    <property type="entry name" value="HisK_dim/P_sf"/>
</dbReference>
<dbReference type="Pfam" id="PF02518">
    <property type="entry name" value="HATPase_c"/>
    <property type="match status" value="1"/>
</dbReference>
<feature type="domain" description="PAS" evidence="7">
    <location>
        <begin position="31"/>
        <end position="75"/>
    </location>
</feature>
<dbReference type="NCBIfam" id="TIGR00229">
    <property type="entry name" value="sensory_box"/>
    <property type="match status" value="2"/>
</dbReference>
<dbReference type="Pfam" id="PF13426">
    <property type="entry name" value="PAS_9"/>
    <property type="match status" value="2"/>
</dbReference>
<dbReference type="PROSITE" id="PS50110">
    <property type="entry name" value="RESPONSE_REGULATORY"/>
    <property type="match status" value="1"/>
</dbReference>
<dbReference type="CDD" id="cd00130">
    <property type="entry name" value="PAS"/>
    <property type="match status" value="2"/>
</dbReference>
<dbReference type="InterPro" id="IPR000700">
    <property type="entry name" value="PAS-assoc_C"/>
</dbReference>
<feature type="domain" description="PAS" evidence="7">
    <location>
        <begin position="156"/>
        <end position="209"/>
    </location>
</feature>
<dbReference type="InterPro" id="IPR036890">
    <property type="entry name" value="HATPase_C_sf"/>
</dbReference>
<dbReference type="PRINTS" id="PR00344">
    <property type="entry name" value="BCTRLSENSOR"/>
</dbReference>
<dbReference type="InterPro" id="IPR004358">
    <property type="entry name" value="Sig_transdc_His_kin-like_C"/>
</dbReference>
<dbReference type="Proteomes" id="UP001371305">
    <property type="component" value="Unassembled WGS sequence"/>
</dbReference>
<dbReference type="SMART" id="SM00086">
    <property type="entry name" value="PAC"/>
    <property type="match status" value="2"/>
</dbReference>
<dbReference type="SUPFAM" id="SSF55874">
    <property type="entry name" value="ATPase domain of HSP90 chaperone/DNA topoisomerase II/histidine kinase"/>
    <property type="match status" value="1"/>
</dbReference>
<dbReference type="PROSITE" id="PS50113">
    <property type="entry name" value="PAC"/>
    <property type="match status" value="2"/>
</dbReference>
<dbReference type="EMBL" id="JBBUKT010000015">
    <property type="protein sequence ID" value="MEK7954087.1"/>
    <property type="molecule type" value="Genomic_DNA"/>
</dbReference>
<dbReference type="Gene3D" id="1.10.287.130">
    <property type="match status" value="1"/>
</dbReference>
<dbReference type="SUPFAM" id="SSF52172">
    <property type="entry name" value="CheY-like"/>
    <property type="match status" value="1"/>
</dbReference>
<evidence type="ECO:0000313" key="10">
    <source>
        <dbReference type="Proteomes" id="UP001371305"/>
    </source>
</evidence>
<keyword evidence="10" id="KW-1185">Reference proteome</keyword>
<dbReference type="InterPro" id="IPR035965">
    <property type="entry name" value="PAS-like_dom_sf"/>
</dbReference>
<evidence type="ECO:0000259" key="6">
    <source>
        <dbReference type="PROSITE" id="PS50110"/>
    </source>
</evidence>
<dbReference type="Gene3D" id="3.40.50.2300">
    <property type="match status" value="1"/>
</dbReference>
<evidence type="ECO:0000256" key="3">
    <source>
        <dbReference type="ARBA" id="ARBA00022553"/>
    </source>
</evidence>
<protein>
    <recommendedName>
        <fullName evidence="2">histidine kinase</fullName>
        <ecNumber evidence="2">2.7.13.3</ecNumber>
    </recommendedName>
</protein>
<dbReference type="Pfam" id="PF00512">
    <property type="entry name" value="HisKA"/>
    <property type="match status" value="1"/>
</dbReference>
<proteinExistence type="predicted"/>
<dbReference type="CDD" id="cd17580">
    <property type="entry name" value="REC_2_DhkD-like"/>
    <property type="match status" value="1"/>
</dbReference>
<dbReference type="InterPro" id="IPR001610">
    <property type="entry name" value="PAC"/>
</dbReference>
<dbReference type="PANTHER" id="PTHR43547">
    <property type="entry name" value="TWO-COMPONENT HISTIDINE KINASE"/>
    <property type="match status" value="1"/>
</dbReference>
<dbReference type="InterPro" id="IPR005467">
    <property type="entry name" value="His_kinase_dom"/>
</dbReference>
<feature type="modified residue" description="4-aspartylphosphate" evidence="4">
    <location>
        <position position="583"/>
    </location>
</feature>
<dbReference type="InterPro" id="IPR003594">
    <property type="entry name" value="HATPase_dom"/>
</dbReference>
<dbReference type="SMART" id="SM00387">
    <property type="entry name" value="HATPase_c"/>
    <property type="match status" value="1"/>
</dbReference>
<organism evidence="9 10">
    <name type="scientific">Luteolibacter soli</name>
    <dbReference type="NCBI Taxonomy" id="3135280"/>
    <lineage>
        <taxon>Bacteria</taxon>
        <taxon>Pseudomonadati</taxon>
        <taxon>Verrucomicrobiota</taxon>
        <taxon>Verrucomicrobiia</taxon>
        <taxon>Verrucomicrobiales</taxon>
        <taxon>Verrucomicrobiaceae</taxon>
        <taxon>Luteolibacter</taxon>
    </lineage>
</organism>
<sequence length="655" mass="72153">MDTTVTSEKAASRDAEPDVGAASWLQSRLIAFDEIVAVVEEYAIFTMTPSGEILDWNTGAERIMGYRPEEVIGQSNDCFFSEVERVGGVPQGILEIATRDGSFTGEGWRSRKDGERFWGHVTITALRSPEGEVQGFLQITRDLTQRRVTMEALRQSEERFRLLVEGVRDYAIFMLDPEGHVMSWNIGARRIKGYEQDEIVGRHFSIFYPPQALEAGVPFKLLALALKEGRAEQEGWRMRKDGTRFWGHVLITPLFDHSGELRGYAKITRDLTDRRQAESLREAGRRKDAFLATLAHELRNPLAPILPGVDIILRSPGDPEKVAGVASMLKRQVDQMARLIDDLVDISRITTGKIELRKAHVPLSEVMERALEAIKPMIDRQEQQLELDIGIENPVVDADPHRLAQMLSNLLSNAAKYTPSKGHIRVSVTPDADEDEMLKISVKDDGRGIAAEFQQAIFELFDQGGSGPAEGLGIGLTLVRSLAEMHGGTVSVASGGEGQGSEFTLLLPILVPGESAAGTVQTTAAQANVSAALRVVVADDSRSAADIMGMFFRMEGFEAAVAYDGEDAVAQAKVLHPDLVVLDLGMPKIDGFEACKRIRKLFPQAVMVALSGWGSREDRRRSSDAGFDEHLVKPVSPDDLRAFLASYFKKSRRAG</sequence>
<evidence type="ECO:0000256" key="4">
    <source>
        <dbReference type="PROSITE-ProRule" id="PRU00169"/>
    </source>
</evidence>
<reference evidence="9 10" key="1">
    <citation type="submission" date="2024-04" db="EMBL/GenBank/DDBJ databases">
        <title>Luteolibacter sp. isolated from soil.</title>
        <authorList>
            <person name="An J."/>
        </authorList>
    </citation>
    <scope>NUCLEOTIDE SEQUENCE [LARGE SCALE GENOMIC DNA]</scope>
    <source>
        <strain evidence="9 10">Y139</strain>
    </source>
</reference>
<feature type="domain" description="PAC" evidence="8">
    <location>
        <begin position="231"/>
        <end position="283"/>
    </location>
</feature>
<keyword evidence="3 4" id="KW-0597">Phosphoprotein</keyword>
<dbReference type="SUPFAM" id="SSF47384">
    <property type="entry name" value="Homodimeric domain of signal transducing histidine kinase"/>
    <property type="match status" value="1"/>
</dbReference>
<evidence type="ECO:0000256" key="1">
    <source>
        <dbReference type="ARBA" id="ARBA00000085"/>
    </source>
</evidence>
<dbReference type="Pfam" id="PF00072">
    <property type="entry name" value="Response_reg"/>
    <property type="match status" value="1"/>
</dbReference>
<name>A0ABU9B226_9BACT</name>
<dbReference type="EC" id="2.7.13.3" evidence="2"/>
<dbReference type="Gene3D" id="3.30.450.20">
    <property type="entry name" value="PAS domain"/>
    <property type="match status" value="2"/>
</dbReference>
<comment type="caution">
    <text evidence="9">The sequence shown here is derived from an EMBL/GenBank/DDBJ whole genome shotgun (WGS) entry which is preliminary data.</text>
</comment>